<dbReference type="Gene3D" id="3.20.20.150">
    <property type="entry name" value="Divalent-metal-dependent TIM barrel enzymes"/>
    <property type="match status" value="1"/>
</dbReference>
<dbReference type="NCBIfam" id="TIGR00629">
    <property type="entry name" value="uvde"/>
    <property type="match status" value="1"/>
</dbReference>
<keyword evidence="8" id="KW-1185">Reference proteome</keyword>
<dbReference type="Proteomes" id="UP000002730">
    <property type="component" value="Chromosome"/>
</dbReference>
<dbReference type="GO" id="GO:0006289">
    <property type="term" value="P:nucleotide-excision repair"/>
    <property type="evidence" value="ECO:0007669"/>
    <property type="project" value="InterPro"/>
</dbReference>
<dbReference type="GO" id="GO:0009411">
    <property type="term" value="P:response to UV"/>
    <property type="evidence" value="ECO:0007669"/>
    <property type="project" value="InterPro"/>
</dbReference>
<reference evidence="7 8" key="1">
    <citation type="submission" date="2010-08" db="EMBL/GenBank/DDBJ databases">
        <title>Complete sequence of Clostridium cellulovorans 743B.</title>
        <authorList>
            <consortium name="US DOE Joint Genome Institute"/>
            <person name="Lucas S."/>
            <person name="Copeland A."/>
            <person name="Lapidus A."/>
            <person name="Cheng J.-F."/>
            <person name="Bruce D."/>
            <person name="Goodwin L."/>
            <person name="Pitluck S."/>
            <person name="Chertkov O."/>
            <person name="Detter J.C."/>
            <person name="Han C."/>
            <person name="Tapia R."/>
            <person name="Land M."/>
            <person name="Hauser L."/>
            <person name="Chang Y.-J."/>
            <person name="Jeffries C."/>
            <person name="Kyrpides N."/>
            <person name="Ivanova N."/>
            <person name="Mikhailova N."/>
            <person name="Hemme C.L."/>
            <person name="Woyke T."/>
        </authorList>
    </citation>
    <scope>NUCLEOTIDE SEQUENCE [LARGE SCALE GENOMIC DNA]</scope>
    <source>
        <strain evidence="8">ATCC 35296 / DSM 3052 / OCM 3 / 743B</strain>
    </source>
</reference>
<evidence type="ECO:0000256" key="2">
    <source>
        <dbReference type="ARBA" id="ARBA00022759"/>
    </source>
</evidence>
<evidence type="ECO:0000313" key="8">
    <source>
        <dbReference type="Proteomes" id="UP000002730"/>
    </source>
</evidence>
<dbReference type="eggNOG" id="COG4294">
    <property type="taxonomic scope" value="Bacteria"/>
</dbReference>
<keyword evidence="2 7" id="KW-0255">Endonuclease</keyword>
<evidence type="ECO:0000313" key="7">
    <source>
        <dbReference type="EMBL" id="ADL52482.1"/>
    </source>
</evidence>
<dbReference type="PANTHER" id="PTHR31290">
    <property type="entry name" value="UV-DAMAGE ENDONUCLEASE"/>
    <property type="match status" value="1"/>
</dbReference>
<dbReference type="HOGENOM" id="CLU_017168_0_0_9"/>
<evidence type="ECO:0000256" key="6">
    <source>
        <dbReference type="ARBA" id="ARBA00023204"/>
    </source>
</evidence>
<sequence length="309" mass="36129">MINRVGYACINNSLKPRGFQECRLSSIYKQGIDYLRSKIINNLQLTKEILEWNVENEIFMYRATSNLLPLVGHPEILRDFHWRWEEDQEIRERFDEIKNIVQKNRIRLSLHADQFMVLNSLNEKVVDNSIKYLIAQYQQLILLGGVDIIIHTGGVYGDKNKSLERFINVFRELPEGIQRTLRLENDDISFNLDDVLYVNEKTGIPIVLDVHHHRCNMEREINHQDIIKINEGWKDTGLIPKMHISSGKSDDYDKRHSDYIAEDDITAFIDLIGDIDVDLMVEAKEKEQAALNLIKFVHSKILGEKLVFL</sequence>
<gene>
    <name evidence="7" type="ordered locus">Clocel_2785</name>
</gene>
<accession>D9SS35</accession>
<dbReference type="STRING" id="573061.Clocel_2785"/>
<dbReference type="InterPro" id="IPR004601">
    <property type="entry name" value="UvdE"/>
</dbReference>
<protein>
    <submittedName>
        <fullName evidence="7">UV-endonuclease UvdE</fullName>
    </submittedName>
</protein>
<dbReference type="GO" id="GO:0004519">
    <property type="term" value="F:endonuclease activity"/>
    <property type="evidence" value="ECO:0007669"/>
    <property type="project" value="UniProtKB-KW"/>
</dbReference>
<dbReference type="PANTHER" id="PTHR31290:SF5">
    <property type="entry name" value="UV-DAMAGE ENDONUCLEASE"/>
    <property type="match status" value="1"/>
</dbReference>
<dbReference type="KEGG" id="ccb:Clocel_2785"/>
<dbReference type="Pfam" id="PF03851">
    <property type="entry name" value="UvdE"/>
    <property type="match status" value="1"/>
</dbReference>
<keyword evidence="4" id="KW-0228">DNA excision</keyword>
<organism evidence="7 8">
    <name type="scientific">Clostridium cellulovorans (strain ATCC 35296 / DSM 3052 / OCM 3 / 743B)</name>
    <dbReference type="NCBI Taxonomy" id="573061"/>
    <lineage>
        <taxon>Bacteria</taxon>
        <taxon>Bacillati</taxon>
        <taxon>Bacillota</taxon>
        <taxon>Clostridia</taxon>
        <taxon>Eubacteriales</taxon>
        <taxon>Clostridiaceae</taxon>
        <taxon>Clostridium</taxon>
    </lineage>
</organism>
<keyword evidence="5" id="KW-0378">Hydrolase</keyword>
<keyword evidence="6" id="KW-0234">DNA repair</keyword>
<keyword evidence="1" id="KW-0540">Nuclease</keyword>
<dbReference type="RefSeq" id="WP_010076674.1">
    <property type="nucleotide sequence ID" value="NC_014393.1"/>
</dbReference>
<evidence type="ECO:0000256" key="1">
    <source>
        <dbReference type="ARBA" id="ARBA00022722"/>
    </source>
</evidence>
<dbReference type="EMBL" id="CP002160">
    <property type="protein sequence ID" value="ADL52482.1"/>
    <property type="molecule type" value="Genomic_DNA"/>
</dbReference>
<proteinExistence type="predicted"/>
<evidence type="ECO:0000256" key="5">
    <source>
        <dbReference type="ARBA" id="ARBA00022801"/>
    </source>
</evidence>
<dbReference type="GO" id="GO:0016787">
    <property type="term" value="F:hydrolase activity"/>
    <property type="evidence" value="ECO:0007669"/>
    <property type="project" value="UniProtKB-KW"/>
</dbReference>
<keyword evidence="3" id="KW-0227">DNA damage</keyword>
<dbReference type="InterPro" id="IPR036237">
    <property type="entry name" value="Xyl_isomerase-like_sf"/>
</dbReference>
<evidence type="ECO:0000256" key="4">
    <source>
        <dbReference type="ARBA" id="ARBA00022769"/>
    </source>
</evidence>
<name>D9SS35_CLOC7</name>
<evidence type="ECO:0000256" key="3">
    <source>
        <dbReference type="ARBA" id="ARBA00022763"/>
    </source>
</evidence>
<dbReference type="AlphaFoldDB" id="D9SS35"/>
<dbReference type="SUPFAM" id="SSF51658">
    <property type="entry name" value="Xylose isomerase-like"/>
    <property type="match status" value="1"/>
</dbReference>
<dbReference type="OrthoDB" id="9782576at2"/>